<sequence length="56" mass="6036">MATQSVVIAKVDPTAQDHAPITFASIYFNMLAEENKPGSDYVGVTNLEDEKPPVAN</sequence>
<proteinExistence type="predicted"/>
<dbReference type="AlphaFoldDB" id="A0A6J7AHR7"/>
<gene>
    <name evidence="1" type="ORF">UFOPK3204_01089</name>
</gene>
<name>A0A6J7AHR7_9ZZZZ</name>
<accession>A0A6J7AHR7</accession>
<organism evidence="1">
    <name type="scientific">freshwater metagenome</name>
    <dbReference type="NCBI Taxonomy" id="449393"/>
    <lineage>
        <taxon>unclassified sequences</taxon>
        <taxon>metagenomes</taxon>
        <taxon>ecological metagenomes</taxon>
    </lineage>
</organism>
<reference evidence="1" key="1">
    <citation type="submission" date="2020-05" db="EMBL/GenBank/DDBJ databases">
        <authorList>
            <person name="Chiriac C."/>
            <person name="Salcher M."/>
            <person name="Ghai R."/>
            <person name="Kavagutti S V."/>
        </authorList>
    </citation>
    <scope>NUCLEOTIDE SEQUENCE</scope>
</reference>
<dbReference type="EMBL" id="CAFABK010000048">
    <property type="protein sequence ID" value="CAB4832397.1"/>
    <property type="molecule type" value="Genomic_DNA"/>
</dbReference>
<protein>
    <submittedName>
        <fullName evidence="1">Unannotated protein</fullName>
    </submittedName>
</protein>
<evidence type="ECO:0000313" key="1">
    <source>
        <dbReference type="EMBL" id="CAB4832397.1"/>
    </source>
</evidence>